<sequence>MSFSINAGGTYPFSIRTPLVLDESTRTLYNRAISNPSSLTDQERRLITYRSPPDEEDTLCRIACGLYMGELVTKAINSSNNNDDKKDDFPLSSLSLSCKEASLLTAGVVKGQSGHILSEVVRLSPEDRELKARAMQAATTDHFRAAREVARRVMKRWSDVKRAAANAPRDDDIRDIWFAMNVPWQEHVLQSSSASTHNSTPGSDSGPGGQRPGKAGGRFGLVVFYLKEEEQRGRLPEYKSLIGTAVYHGLHYSPRLIKDETRDRFTLHWVAVPDSNNSMDPSALRSRFSTILSNNNISAGFRRHDFLYVSNEAFRSRETTRPYLELAEPEAQSEPKTEPEPEPRTETGTGTGAATGAQPEALQPLKVDIKHIAPTLFARLVQHDLQGEARRKPYRHTSELTRLHAAVNARYREERDGIWPPPARYQ</sequence>
<dbReference type="STRING" id="341663.Q0CWM8"/>
<dbReference type="GeneID" id="4316898"/>
<dbReference type="OMA" id="ACGLSMD"/>
<dbReference type="eggNOG" id="ENOG502SPJT">
    <property type="taxonomic scope" value="Eukaryota"/>
</dbReference>
<dbReference type="VEuPathDB" id="FungiDB:ATEG_01906"/>
<name>Q0CWM8_ASPTN</name>
<evidence type="ECO:0000313" key="2">
    <source>
        <dbReference type="EMBL" id="EAU36868.1"/>
    </source>
</evidence>
<reference evidence="3" key="1">
    <citation type="submission" date="2005-09" db="EMBL/GenBank/DDBJ databases">
        <title>Annotation of the Aspergillus terreus NIH2624 genome.</title>
        <authorList>
            <person name="Birren B.W."/>
            <person name="Lander E.S."/>
            <person name="Galagan J.E."/>
            <person name="Nusbaum C."/>
            <person name="Devon K."/>
            <person name="Henn M."/>
            <person name="Ma L.-J."/>
            <person name="Jaffe D.B."/>
            <person name="Butler J."/>
            <person name="Alvarez P."/>
            <person name="Gnerre S."/>
            <person name="Grabherr M."/>
            <person name="Kleber M."/>
            <person name="Mauceli E.W."/>
            <person name="Brockman W."/>
            <person name="Rounsley S."/>
            <person name="Young S.K."/>
            <person name="LaButti K."/>
            <person name="Pushparaj V."/>
            <person name="DeCaprio D."/>
            <person name="Crawford M."/>
            <person name="Koehrsen M."/>
            <person name="Engels R."/>
            <person name="Montgomery P."/>
            <person name="Pearson M."/>
            <person name="Howarth C."/>
            <person name="Larson L."/>
            <person name="Luoma S."/>
            <person name="White J."/>
            <person name="Alvarado L."/>
            <person name="Kodira C.D."/>
            <person name="Zeng Q."/>
            <person name="Oleary S."/>
            <person name="Yandava C."/>
            <person name="Denning D.W."/>
            <person name="Nierman W.C."/>
            <person name="Milne T."/>
            <person name="Madden K."/>
        </authorList>
    </citation>
    <scope>NUCLEOTIDE SEQUENCE [LARGE SCALE GENOMIC DNA]</scope>
    <source>
        <strain evidence="3">NIH 2624 / FGSC A1156</strain>
    </source>
</reference>
<gene>
    <name evidence="2" type="ORF">ATEG_01906</name>
</gene>
<accession>Q0CWM8</accession>
<protein>
    <submittedName>
        <fullName evidence="2">Uncharacterized protein</fullName>
    </submittedName>
</protein>
<dbReference type="RefSeq" id="XP_001211084.1">
    <property type="nucleotide sequence ID" value="XM_001211084.1"/>
</dbReference>
<feature type="compositionally biased region" description="Polar residues" evidence="1">
    <location>
        <begin position="189"/>
        <end position="203"/>
    </location>
</feature>
<feature type="region of interest" description="Disordered" evidence="1">
    <location>
        <begin position="189"/>
        <end position="213"/>
    </location>
</feature>
<dbReference type="Proteomes" id="UP000007963">
    <property type="component" value="Unassembled WGS sequence"/>
</dbReference>
<feature type="region of interest" description="Disordered" evidence="1">
    <location>
        <begin position="319"/>
        <end position="356"/>
    </location>
</feature>
<feature type="compositionally biased region" description="Low complexity" evidence="1">
    <location>
        <begin position="346"/>
        <end position="356"/>
    </location>
</feature>
<dbReference type="HOGENOM" id="CLU_733704_0_0_1"/>
<organism evidence="2 3">
    <name type="scientific">Aspergillus terreus (strain NIH 2624 / FGSC A1156)</name>
    <dbReference type="NCBI Taxonomy" id="341663"/>
    <lineage>
        <taxon>Eukaryota</taxon>
        <taxon>Fungi</taxon>
        <taxon>Dikarya</taxon>
        <taxon>Ascomycota</taxon>
        <taxon>Pezizomycotina</taxon>
        <taxon>Eurotiomycetes</taxon>
        <taxon>Eurotiomycetidae</taxon>
        <taxon>Eurotiales</taxon>
        <taxon>Aspergillaceae</taxon>
        <taxon>Aspergillus</taxon>
        <taxon>Aspergillus subgen. Circumdati</taxon>
    </lineage>
</organism>
<evidence type="ECO:0000256" key="1">
    <source>
        <dbReference type="SAM" id="MobiDB-lite"/>
    </source>
</evidence>
<dbReference type="OrthoDB" id="4424523at2759"/>
<evidence type="ECO:0000313" key="3">
    <source>
        <dbReference type="Proteomes" id="UP000007963"/>
    </source>
</evidence>
<feature type="compositionally biased region" description="Basic and acidic residues" evidence="1">
    <location>
        <begin position="333"/>
        <end position="345"/>
    </location>
</feature>
<dbReference type="AlphaFoldDB" id="Q0CWM8"/>
<proteinExistence type="predicted"/>
<dbReference type="EMBL" id="CH476596">
    <property type="protein sequence ID" value="EAU36868.1"/>
    <property type="molecule type" value="Genomic_DNA"/>
</dbReference>